<evidence type="ECO:0000313" key="2">
    <source>
        <dbReference type="Proteomes" id="UP000476064"/>
    </source>
</evidence>
<keyword evidence="1" id="KW-0255">Endonuclease</keyword>
<dbReference type="AlphaFoldDB" id="A0A6C0FUM3"/>
<dbReference type="Pfam" id="PF12639">
    <property type="entry name" value="Colicin-DNase"/>
    <property type="match status" value="1"/>
</dbReference>
<evidence type="ECO:0000313" key="1">
    <source>
        <dbReference type="EMBL" id="QHT59014.1"/>
    </source>
</evidence>
<dbReference type="RefSeq" id="WP_162355082.1">
    <property type="nucleotide sequence ID" value="NZ_CP048209.1"/>
</dbReference>
<proteinExistence type="predicted"/>
<name>A0A6C0FUM3_9BACL</name>
<accession>A0A6C0FUM3</accession>
<sequence>MAVMNAYMDIRETTINECPLSEIAKSMTNKSLDLRELDRPIALDADNVKGCPIEGNGGHWSGERGNSDWYPDKEALLPRYNPENITWGEALDKHGIDHISFKEGEPDFSEIAQGTVEIDDFTDSRRKNFMQADEKLAEARGCSPDEIKQWREENGYTWHECSDCKTMQLVPSEIHNNVAHTGGISEMKKTNEMDR</sequence>
<keyword evidence="1" id="KW-0378">Hydrolase</keyword>
<gene>
    <name evidence="1" type="ORF">GXP70_02915</name>
</gene>
<reference evidence="1 2" key="1">
    <citation type="submission" date="2020-01" db="EMBL/GenBank/DDBJ databases">
        <title>Paenibacillus sp. nov., isolated from tomato rhizosphere.</title>
        <authorList>
            <person name="Weon H.-Y."/>
            <person name="Lee S.A."/>
        </authorList>
    </citation>
    <scope>NUCLEOTIDE SEQUENCE [LARGE SCALE GENOMIC DNA]</scope>
    <source>
        <strain evidence="1 2">12200R-189</strain>
    </source>
</reference>
<dbReference type="GO" id="GO:0004519">
    <property type="term" value="F:endonuclease activity"/>
    <property type="evidence" value="ECO:0007669"/>
    <property type="project" value="UniProtKB-KW"/>
</dbReference>
<organism evidence="1 2">
    <name type="scientific">Paenibacillus lycopersici</name>
    <dbReference type="NCBI Taxonomy" id="2704462"/>
    <lineage>
        <taxon>Bacteria</taxon>
        <taxon>Bacillati</taxon>
        <taxon>Bacillota</taxon>
        <taxon>Bacilli</taxon>
        <taxon>Bacillales</taxon>
        <taxon>Paenibacillaceae</taxon>
        <taxon>Paenibacillus</taxon>
    </lineage>
</organism>
<dbReference type="KEGG" id="plyc:GXP70_02915"/>
<dbReference type="EMBL" id="CP048209">
    <property type="protein sequence ID" value="QHT59014.1"/>
    <property type="molecule type" value="Genomic_DNA"/>
</dbReference>
<keyword evidence="2" id="KW-1185">Reference proteome</keyword>
<dbReference type="Proteomes" id="UP000476064">
    <property type="component" value="Chromosome"/>
</dbReference>
<protein>
    <submittedName>
        <fullName evidence="1">HNH endonuclease</fullName>
    </submittedName>
</protein>
<keyword evidence="1" id="KW-0540">Nuclease</keyword>